<keyword evidence="2" id="KW-1185">Reference proteome</keyword>
<organism evidence="1 2">
    <name type="scientific">Riccia fluitans</name>
    <dbReference type="NCBI Taxonomy" id="41844"/>
    <lineage>
        <taxon>Eukaryota</taxon>
        <taxon>Viridiplantae</taxon>
        <taxon>Streptophyta</taxon>
        <taxon>Embryophyta</taxon>
        <taxon>Marchantiophyta</taxon>
        <taxon>Marchantiopsida</taxon>
        <taxon>Marchantiidae</taxon>
        <taxon>Marchantiales</taxon>
        <taxon>Ricciaceae</taxon>
        <taxon>Riccia</taxon>
    </lineage>
</organism>
<name>A0ABD1Z615_9MARC</name>
<gene>
    <name evidence="1" type="ORF">R1flu_010537</name>
</gene>
<reference evidence="1 2" key="1">
    <citation type="submission" date="2024-09" db="EMBL/GenBank/DDBJ databases">
        <title>Chromosome-scale assembly of Riccia fluitans.</title>
        <authorList>
            <person name="Paukszto L."/>
            <person name="Sawicki J."/>
            <person name="Karawczyk K."/>
            <person name="Piernik-Szablinska J."/>
            <person name="Szczecinska M."/>
            <person name="Mazdziarz M."/>
        </authorList>
    </citation>
    <scope>NUCLEOTIDE SEQUENCE [LARGE SCALE GENOMIC DNA]</scope>
    <source>
        <strain evidence="1">Rf_01</strain>
        <tissue evidence="1">Aerial parts of the thallus</tissue>
    </source>
</reference>
<protein>
    <submittedName>
        <fullName evidence="1">Uncharacterized protein</fullName>
    </submittedName>
</protein>
<dbReference type="Proteomes" id="UP001605036">
    <property type="component" value="Unassembled WGS sequence"/>
</dbReference>
<evidence type="ECO:0000313" key="2">
    <source>
        <dbReference type="Proteomes" id="UP001605036"/>
    </source>
</evidence>
<sequence>MTGRNCRNGHEDLTAVEVELQKKIVDQDVLQAILTKVRQTLDEKISEFAALDERWAAECQVLLEKTKKAENLCQ</sequence>
<accession>A0ABD1Z615</accession>
<proteinExistence type="predicted"/>
<dbReference type="AlphaFoldDB" id="A0ABD1Z615"/>
<dbReference type="EMBL" id="JBHFFA010000002">
    <property type="protein sequence ID" value="KAL2642950.1"/>
    <property type="molecule type" value="Genomic_DNA"/>
</dbReference>
<comment type="caution">
    <text evidence="1">The sequence shown here is derived from an EMBL/GenBank/DDBJ whole genome shotgun (WGS) entry which is preliminary data.</text>
</comment>
<evidence type="ECO:0000313" key="1">
    <source>
        <dbReference type="EMBL" id="KAL2642950.1"/>
    </source>
</evidence>